<organism evidence="2 3">
    <name type="scientific">Dyadobacter fermentans</name>
    <dbReference type="NCBI Taxonomy" id="94254"/>
    <lineage>
        <taxon>Bacteria</taxon>
        <taxon>Pseudomonadati</taxon>
        <taxon>Bacteroidota</taxon>
        <taxon>Cytophagia</taxon>
        <taxon>Cytophagales</taxon>
        <taxon>Spirosomataceae</taxon>
        <taxon>Dyadobacter</taxon>
    </lineage>
</organism>
<reference evidence="2 3" key="1">
    <citation type="submission" date="2023-07" db="EMBL/GenBank/DDBJ databases">
        <title>Sorghum-associated microbial communities from plants grown in Nebraska, USA.</title>
        <authorList>
            <person name="Schachtman D."/>
        </authorList>
    </citation>
    <scope>NUCLEOTIDE SEQUENCE [LARGE SCALE GENOMIC DNA]</scope>
    <source>
        <strain evidence="2 3">BE57</strain>
    </source>
</reference>
<feature type="transmembrane region" description="Helical" evidence="1">
    <location>
        <begin position="47"/>
        <end position="69"/>
    </location>
</feature>
<comment type="caution">
    <text evidence="2">The sequence shown here is derived from an EMBL/GenBank/DDBJ whole genome shotgun (WGS) entry which is preliminary data.</text>
</comment>
<keyword evidence="1" id="KW-0812">Transmembrane</keyword>
<dbReference type="EMBL" id="JAVDTI010000008">
    <property type="protein sequence ID" value="MDR6808852.1"/>
    <property type="molecule type" value="Genomic_DNA"/>
</dbReference>
<accession>A0ABU1R620</accession>
<evidence type="ECO:0000313" key="2">
    <source>
        <dbReference type="EMBL" id="MDR6808852.1"/>
    </source>
</evidence>
<protein>
    <submittedName>
        <fullName evidence="2">Uncharacterized protein</fullName>
    </submittedName>
</protein>
<keyword evidence="1" id="KW-0472">Membrane</keyword>
<proteinExistence type="predicted"/>
<keyword evidence="3" id="KW-1185">Reference proteome</keyword>
<evidence type="ECO:0000313" key="3">
    <source>
        <dbReference type="Proteomes" id="UP001264980"/>
    </source>
</evidence>
<keyword evidence="1" id="KW-1133">Transmembrane helix</keyword>
<gene>
    <name evidence="2" type="ORF">J2W84_005917</name>
</gene>
<feature type="transmembrane region" description="Helical" evidence="1">
    <location>
        <begin position="5"/>
        <end position="27"/>
    </location>
</feature>
<evidence type="ECO:0000256" key="1">
    <source>
        <dbReference type="SAM" id="Phobius"/>
    </source>
</evidence>
<sequence length="188" mass="21438">MKVTILQAATAASLIVISVPVYLYYQMFGSLELSHDLEIWAHFSDFFTLWLSVVSLIMIFALTYYVSVLESNREKERQKLEDARNRPILVLQVDSANYKVVKNIGIGPALNPRVTIKNTDGTYLSEKVLPPIMAGESQKVNLMALFNTDWPVVCFIYQDIYGNDITTETDEKYSVRIFVGRNELRGDK</sequence>
<dbReference type="RefSeq" id="WP_309991380.1">
    <property type="nucleotide sequence ID" value="NZ_JAVDTI010000008.1"/>
</dbReference>
<dbReference type="Proteomes" id="UP001264980">
    <property type="component" value="Unassembled WGS sequence"/>
</dbReference>
<name>A0ABU1R620_9BACT</name>